<evidence type="ECO:0000256" key="7">
    <source>
        <dbReference type="ARBA" id="ARBA00023141"/>
    </source>
</evidence>
<evidence type="ECO:0000313" key="12">
    <source>
        <dbReference type="EMBL" id="GLR25835.1"/>
    </source>
</evidence>
<evidence type="ECO:0000256" key="1">
    <source>
        <dbReference type="ARBA" id="ARBA00001164"/>
    </source>
</evidence>
<comment type="catalytic activity">
    <reaction evidence="1 9">
        <text>N-(5-phospho-beta-D-ribosyl)anthranilate = 1-(2-carboxyphenylamino)-1-deoxy-D-ribulose 5-phosphate</text>
        <dbReference type="Rhea" id="RHEA:21540"/>
        <dbReference type="ChEBI" id="CHEBI:18277"/>
        <dbReference type="ChEBI" id="CHEBI:58613"/>
        <dbReference type="EC" id="5.3.1.24"/>
    </reaction>
</comment>
<evidence type="ECO:0000256" key="10">
    <source>
        <dbReference type="SAM" id="SignalP"/>
    </source>
</evidence>
<dbReference type="InterPro" id="IPR011060">
    <property type="entry name" value="RibuloseP-bd_barrel"/>
</dbReference>
<gene>
    <name evidence="9 12" type="primary">trpF</name>
    <name evidence="12" type="ORF">GCM10007875_09230</name>
</gene>
<comment type="caution">
    <text evidence="12">The sequence shown here is derived from an EMBL/GenBank/DDBJ whole genome shotgun (WGS) entry which is preliminary data.</text>
</comment>
<dbReference type="CDD" id="cd00405">
    <property type="entry name" value="PRAI"/>
    <property type="match status" value="1"/>
</dbReference>
<dbReference type="NCBIfam" id="NF002299">
    <property type="entry name" value="PRK01222.1-6"/>
    <property type="match status" value="1"/>
</dbReference>
<keyword evidence="6 9" id="KW-0822">Tryptophan biosynthesis</keyword>
<name>A0ABQ5YMM2_9BURK</name>
<keyword evidence="8 9" id="KW-0413">Isomerase</keyword>
<dbReference type="NCBIfam" id="NF002298">
    <property type="entry name" value="PRK01222.1-4"/>
    <property type="match status" value="1"/>
</dbReference>
<dbReference type="InterPro" id="IPR044643">
    <property type="entry name" value="TrpF_fam"/>
</dbReference>
<dbReference type="GO" id="GO:0016853">
    <property type="term" value="F:isomerase activity"/>
    <property type="evidence" value="ECO:0007669"/>
    <property type="project" value="UniProtKB-KW"/>
</dbReference>
<evidence type="ECO:0000256" key="5">
    <source>
        <dbReference type="ARBA" id="ARBA00022605"/>
    </source>
</evidence>
<dbReference type="PANTHER" id="PTHR42894:SF1">
    <property type="entry name" value="N-(5'-PHOSPHORIBOSYL)ANTHRANILATE ISOMERASE"/>
    <property type="match status" value="1"/>
</dbReference>
<dbReference type="HAMAP" id="MF_00135">
    <property type="entry name" value="PRAI"/>
    <property type="match status" value="1"/>
</dbReference>
<evidence type="ECO:0000259" key="11">
    <source>
        <dbReference type="Pfam" id="PF00697"/>
    </source>
</evidence>
<evidence type="ECO:0000256" key="8">
    <source>
        <dbReference type="ARBA" id="ARBA00023235"/>
    </source>
</evidence>
<dbReference type="InterPro" id="IPR013785">
    <property type="entry name" value="Aldolase_TIM"/>
</dbReference>
<evidence type="ECO:0000256" key="6">
    <source>
        <dbReference type="ARBA" id="ARBA00022822"/>
    </source>
</evidence>
<proteinExistence type="inferred from homology"/>
<organism evidence="12 13">
    <name type="scientific">Limnobacter litoralis</name>
    <dbReference type="NCBI Taxonomy" id="481366"/>
    <lineage>
        <taxon>Bacteria</taxon>
        <taxon>Pseudomonadati</taxon>
        <taxon>Pseudomonadota</taxon>
        <taxon>Betaproteobacteria</taxon>
        <taxon>Burkholderiales</taxon>
        <taxon>Burkholderiaceae</taxon>
        <taxon>Limnobacter</taxon>
    </lineage>
</organism>
<reference evidence="13" key="1">
    <citation type="journal article" date="2019" name="Int. J. Syst. Evol. Microbiol.">
        <title>The Global Catalogue of Microorganisms (GCM) 10K type strain sequencing project: providing services to taxonomists for standard genome sequencing and annotation.</title>
        <authorList>
            <consortium name="The Broad Institute Genomics Platform"/>
            <consortium name="The Broad Institute Genome Sequencing Center for Infectious Disease"/>
            <person name="Wu L."/>
            <person name="Ma J."/>
        </authorList>
    </citation>
    <scope>NUCLEOTIDE SEQUENCE [LARGE SCALE GENOMIC DNA]</scope>
    <source>
        <strain evidence="13">NBRC 105857</strain>
    </source>
</reference>
<keyword evidence="13" id="KW-1185">Reference proteome</keyword>
<evidence type="ECO:0000256" key="4">
    <source>
        <dbReference type="ARBA" id="ARBA00022272"/>
    </source>
</evidence>
<protein>
    <recommendedName>
        <fullName evidence="4 9">N-(5'-phosphoribosyl)anthranilate isomerase</fullName>
        <shortName evidence="9">PRAI</shortName>
        <ecNumber evidence="3 9">5.3.1.24</ecNumber>
    </recommendedName>
</protein>
<dbReference type="RefSeq" id="WP_284280276.1">
    <property type="nucleotide sequence ID" value="NZ_BSOJ01000009.1"/>
</dbReference>
<dbReference type="Proteomes" id="UP001156664">
    <property type="component" value="Unassembled WGS sequence"/>
</dbReference>
<dbReference type="InterPro" id="IPR001240">
    <property type="entry name" value="PRAI_dom"/>
</dbReference>
<comment type="pathway">
    <text evidence="2 9">Amino-acid biosynthesis; L-tryptophan biosynthesis; L-tryptophan from chorismate: step 3/5.</text>
</comment>
<sequence length="220" mass="23721">MQKTMARTRIKICGLKTAQAVSACVAAGADAVGFVFYPPSPRAVVPDLAADLASGLGAWQTPVALFVNPEPTLVNEVIRKIPQVLLQFHGDESPDFCESFGRPYLKAVRMKDGVDVIKESRRYGRAQALLLDSWSDQYGGSGHAFDWTLLPRQSEMSQPLVLSGGLSANNVEMAISQVAPYGVDVSSGVESARGVKSESLIESFCRAVQLADFNQVANRM</sequence>
<accession>A0ABQ5YMM2</accession>
<dbReference type="Gene3D" id="3.20.20.70">
    <property type="entry name" value="Aldolase class I"/>
    <property type="match status" value="1"/>
</dbReference>
<evidence type="ECO:0000256" key="3">
    <source>
        <dbReference type="ARBA" id="ARBA00012572"/>
    </source>
</evidence>
<dbReference type="Pfam" id="PF00697">
    <property type="entry name" value="PRAI"/>
    <property type="match status" value="1"/>
</dbReference>
<keyword evidence="7 9" id="KW-0057">Aromatic amino acid biosynthesis</keyword>
<comment type="similarity">
    <text evidence="9">Belongs to the TrpF family.</text>
</comment>
<evidence type="ECO:0000256" key="2">
    <source>
        <dbReference type="ARBA" id="ARBA00004664"/>
    </source>
</evidence>
<feature type="domain" description="N-(5'phosphoribosyl) anthranilate isomerase (PRAI)" evidence="11">
    <location>
        <begin position="10"/>
        <end position="205"/>
    </location>
</feature>
<dbReference type="EC" id="5.3.1.24" evidence="3 9"/>
<feature type="chain" id="PRO_5045833335" description="N-(5'-phosphoribosyl)anthranilate isomerase" evidence="10">
    <location>
        <begin position="24"/>
        <end position="220"/>
    </location>
</feature>
<keyword evidence="5 9" id="KW-0028">Amino-acid biosynthesis</keyword>
<keyword evidence="10" id="KW-0732">Signal</keyword>
<evidence type="ECO:0000313" key="13">
    <source>
        <dbReference type="Proteomes" id="UP001156664"/>
    </source>
</evidence>
<dbReference type="PANTHER" id="PTHR42894">
    <property type="entry name" value="N-(5'-PHOSPHORIBOSYL)ANTHRANILATE ISOMERASE"/>
    <property type="match status" value="1"/>
</dbReference>
<dbReference type="EMBL" id="BSOJ01000009">
    <property type="protein sequence ID" value="GLR25835.1"/>
    <property type="molecule type" value="Genomic_DNA"/>
</dbReference>
<evidence type="ECO:0000256" key="9">
    <source>
        <dbReference type="HAMAP-Rule" id="MF_00135"/>
    </source>
</evidence>
<dbReference type="SUPFAM" id="SSF51366">
    <property type="entry name" value="Ribulose-phoshate binding barrel"/>
    <property type="match status" value="1"/>
</dbReference>
<feature type="signal peptide" evidence="10">
    <location>
        <begin position="1"/>
        <end position="23"/>
    </location>
</feature>